<gene>
    <name evidence="2" type="ORF">M0812_04522</name>
</gene>
<comment type="caution">
    <text evidence="2">The sequence shown here is derived from an EMBL/GenBank/DDBJ whole genome shotgun (WGS) entry which is preliminary data.</text>
</comment>
<dbReference type="InterPro" id="IPR019465">
    <property type="entry name" value="Cog5"/>
</dbReference>
<evidence type="ECO:0000313" key="2">
    <source>
        <dbReference type="EMBL" id="KAJ3452747.1"/>
    </source>
</evidence>
<dbReference type="Pfam" id="PF20649">
    <property type="entry name" value="COG5_C"/>
    <property type="match status" value="1"/>
</dbReference>
<dbReference type="GO" id="GO:0017119">
    <property type="term" value="C:Golgi transport complex"/>
    <property type="evidence" value="ECO:0007669"/>
    <property type="project" value="InterPro"/>
</dbReference>
<dbReference type="PANTHER" id="PTHR13228:SF3">
    <property type="entry name" value="CONSERVED OLIGOMERIC GOLGI COMPLEX SUBUNIT 5"/>
    <property type="match status" value="1"/>
</dbReference>
<accession>A0AAV8AJ06</accession>
<evidence type="ECO:0000313" key="3">
    <source>
        <dbReference type="Proteomes" id="UP001146793"/>
    </source>
</evidence>
<dbReference type="PANTHER" id="PTHR13228">
    <property type="entry name" value="CONSERVED OLIGOMERIC GOLGI COMPLEX COMPONENT 5"/>
    <property type="match status" value="1"/>
</dbReference>
<dbReference type="AlphaFoldDB" id="A0AAV8AJ06"/>
<proteinExistence type="predicted"/>
<sequence length="447" mass="51735">MDQDLINQFSTNKTLKPLLSTNFSSTDFIKQTLQTNSVFSTLNELSKGKEIVEECLEQVISKEYIDLFKRLLSIQNLENTNSEVQKGVNLLSQGMSDISNLLNTEHLELTNSIEKSKRLIMVIEILEILQNFVEQIRKLSKQMGKGTRELVLVSITLKEIERSFFPKKQKEEKEKTEKTEIDLNSVQYYEQSVLPDLSSLNIMKNGKQWIRKLRLNILKQADIFVRESLEENEESKLETAFTIYNNLGVFQERVKKQIAARSVYSSEKIETALNMSNVNQIINTQGERELTKFLWGRIVLLMEIIYSQFSQIWLINHILSTTHETNGNQRSLLEIYLSNNSSYSSFSNQNNTEKNVNQILYVFWKSLVNKVKDRLTRASNQAPQLQLVIIQNYPKLITLVHDTLEKINALAEIQGSSLKKKKEPLVDSKLLLLCFSSFENLYLSQQN</sequence>
<reference evidence="2" key="1">
    <citation type="submission" date="2022-08" db="EMBL/GenBank/DDBJ databases">
        <title>Novel sulphate-reducing endosymbionts in the free-living metamonad Anaeramoeba.</title>
        <authorList>
            <person name="Jerlstrom-Hultqvist J."/>
            <person name="Cepicka I."/>
            <person name="Gallot-Lavallee L."/>
            <person name="Salas-Leiva D."/>
            <person name="Curtis B.A."/>
            <person name="Zahonova K."/>
            <person name="Pipaliya S."/>
            <person name="Dacks J."/>
            <person name="Roger A.J."/>
        </authorList>
    </citation>
    <scope>NUCLEOTIDE SEQUENCE</scope>
    <source>
        <strain evidence="2">Busselton2</strain>
    </source>
</reference>
<protein>
    <submittedName>
        <fullName evidence="2">Conserved oligomeric golgi complex component</fullName>
    </submittedName>
</protein>
<evidence type="ECO:0000259" key="1">
    <source>
        <dbReference type="Pfam" id="PF20649"/>
    </source>
</evidence>
<dbReference type="EMBL" id="JANTQA010000008">
    <property type="protein sequence ID" value="KAJ3452747.1"/>
    <property type="molecule type" value="Genomic_DNA"/>
</dbReference>
<dbReference type="Proteomes" id="UP001146793">
    <property type="component" value="Unassembled WGS sequence"/>
</dbReference>
<dbReference type="GO" id="GO:0006891">
    <property type="term" value="P:intra-Golgi vesicle-mediated transport"/>
    <property type="evidence" value="ECO:0007669"/>
    <property type="project" value="InterPro"/>
</dbReference>
<dbReference type="InterPro" id="IPR048485">
    <property type="entry name" value="COG5_helical"/>
</dbReference>
<feature type="domain" description="Conserved oligomeric Golgi complex subunit 5 helical" evidence="1">
    <location>
        <begin position="197"/>
        <end position="403"/>
    </location>
</feature>
<name>A0AAV8AJ06_9EUKA</name>
<organism evidence="2 3">
    <name type="scientific">Anaeramoeba flamelloides</name>
    <dbReference type="NCBI Taxonomy" id="1746091"/>
    <lineage>
        <taxon>Eukaryota</taxon>
        <taxon>Metamonada</taxon>
        <taxon>Anaeramoebidae</taxon>
        <taxon>Anaeramoeba</taxon>
    </lineage>
</organism>